<dbReference type="EMBL" id="FNAI01000019">
    <property type="protein sequence ID" value="SDF50353.1"/>
    <property type="molecule type" value="Genomic_DNA"/>
</dbReference>
<sequence>MPYEIHIYVGAADITEKYGPKYPMGERHAFLLYLRADNNSEYNLTEAEEMIIGLGLGKIEFSKVGKLSLEKVNNDEKREYYNNAMKNGSTLIVYSDPI</sequence>
<dbReference type="RefSeq" id="WP_091155852.1">
    <property type="nucleotide sequence ID" value="NZ_FNAI01000019.1"/>
</dbReference>
<gene>
    <name evidence="1" type="ORF">SAMN05216464_11931</name>
</gene>
<evidence type="ECO:0000313" key="1">
    <source>
        <dbReference type="EMBL" id="SDF50353.1"/>
    </source>
</evidence>
<organism evidence="1 2">
    <name type="scientific">Mucilaginibacter pineti</name>
    <dbReference type="NCBI Taxonomy" id="1391627"/>
    <lineage>
        <taxon>Bacteria</taxon>
        <taxon>Pseudomonadati</taxon>
        <taxon>Bacteroidota</taxon>
        <taxon>Sphingobacteriia</taxon>
        <taxon>Sphingobacteriales</taxon>
        <taxon>Sphingobacteriaceae</taxon>
        <taxon>Mucilaginibacter</taxon>
    </lineage>
</organism>
<proteinExistence type="predicted"/>
<name>A0A1G7LLQ7_9SPHI</name>
<dbReference type="AlphaFoldDB" id="A0A1G7LLQ7"/>
<accession>A0A1G7LLQ7</accession>
<keyword evidence="2" id="KW-1185">Reference proteome</keyword>
<dbReference type="OrthoDB" id="798541at2"/>
<protein>
    <submittedName>
        <fullName evidence="1">Uncharacterized protein</fullName>
    </submittedName>
</protein>
<dbReference type="Proteomes" id="UP000199072">
    <property type="component" value="Unassembled WGS sequence"/>
</dbReference>
<reference evidence="1 2" key="1">
    <citation type="submission" date="2016-10" db="EMBL/GenBank/DDBJ databases">
        <authorList>
            <person name="de Groot N.N."/>
        </authorList>
    </citation>
    <scope>NUCLEOTIDE SEQUENCE [LARGE SCALE GENOMIC DNA]</scope>
    <source>
        <strain evidence="1 2">47C3B</strain>
    </source>
</reference>
<evidence type="ECO:0000313" key="2">
    <source>
        <dbReference type="Proteomes" id="UP000199072"/>
    </source>
</evidence>